<accession>T1HVS5</accession>
<name>T1HVS5_RHOPR</name>
<evidence type="ECO:0000313" key="1">
    <source>
        <dbReference type="EnsemblMetazoa" id="RPRC008145-PA"/>
    </source>
</evidence>
<dbReference type="Proteomes" id="UP000015103">
    <property type="component" value="Unassembled WGS sequence"/>
</dbReference>
<dbReference type="HOGENOM" id="CLU_981125_0_0_1"/>
<sequence length="284" mass="33042">MKGWQQYQLIPLPDKYKLYYRNPLQKRQFDPTAQDISDQLDRNALAVEREQKRLQSALQWLYQAQAAEKWEEESIQRTEQVADDARDDLDKATDDVRMKSADLQRAREKASRAASKARKAIVSLSAHDQLMNRARQLIYELTAQVIMIQSQLLEVQQKYIFNDSSTPLEDTDPYALKKANLSNEYRQLIGEPPDLNQNYIDWIRPSISANRLINNNYLIPQKKMQQYDVRMAPIPASRVVGYVNKCPITMAQQDPSPLFIPVAENCYCAQPFTINKPFISWQKK</sequence>
<dbReference type="EnsemblMetazoa" id="RPRC008145-RA">
    <property type="protein sequence ID" value="RPRC008145-PA"/>
    <property type="gene ID" value="RPRC008145"/>
</dbReference>
<dbReference type="eggNOG" id="ENOG502SZFU">
    <property type="taxonomic scope" value="Eukaryota"/>
</dbReference>
<reference evidence="1" key="1">
    <citation type="submission" date="2015-05" db="UniProtKB">
        <authorList>
            <consortium name="EnsemblMetazoa"/>
        </authorList>
    </citation>
    <scope>IDENTIFICATION</scope>
</reference>
<dbReference type="EMBL" id="ACPB03006797">
    <property type="status" value="NOT_ANNOTATED_CDS"/>
    <property type="molecule type" value="Genomic_DNA"/>
</dbReference>
<dbReference type="AlphaFoldDB" id="T1HVS5"/>
<protein>
    <submittedName>
        <fullName evidence="1">Uncharacterized protein</fullName>
    </submittedName>
</protein>
<dbReference type="STRING" id="13249.T1HVS5"/>
<dbReference type="InParanoid" id="T1HVS5"/>
<organism evidence="1 2">
    <name type="scientific">Rhodnius prolixus</name>
    <name type="common">Triatomid bug</name>
    <dbReference type="NCBI Taxonomy" id="13249"/>
    <lineage>
        <taxon>Eukaryota</taxon>
        <taxon>Metazoa</taxon>
        <taxon>Ecdysozoa</taxon>
        <taxon>Arthropoda</taxon>
        <taxon>Hexapoda</taxon>
        <taxon>Insecta</taxon>
        <taxon>Pterygota</taxon>
        <taxon>Neoptera</taxon>
        <taxon>Paraneoptera</taxon>
        <taxon>Hemiptera</taxon>
        <taxon>Heteroptera</taxon>
        <taxon>Panheteroptera</taxon>
        <taxon>Cimicomorpha</taxon>
        <taxon>Reduviidae</taxon>
        <taxon>Triatominae</taxon>
        <taxon>Rhodnius</taxon>
    </lineage>
</organism>
<proteinExistence type="predicted"/>
<dbReference type="VEuPathDB" id="VectorBase:RPRC008145"/>
<evidence type="ECO:0000313" key="2">
    <source>
        <dbReference type="Proteomes" id="UP000015103"/>
    </source>
</evidence>
<keyword evidence="2" id="KW-1185">Reference proteome</keyword>